<evidence type="ECO:0000313" key="1">
    <source>
        <dbReference type="EMBL" id="QVL34954.1"/>
    </source>
</evidence>
<reference evidence="1" key="1">
    <citation type="submission" date="2021-05" db="EMBL/GenBank/DDBJ databases">
        <title>Complete genome sequence of the cellulolytic planctomycete Telmatocola sphagniphila SP2T and characterization of the first cellulase from planctomycetes.</title>
        <authorList>
            <person name="Rakitin A.L."/>
            <person name="Beletsky A.V."/>
            <person name="Naumoff D.G."/>
            <person name="Kulichevskaya I.S."/>
            <person name="Mardanov A.V."/>
            <person name="Ravin N.V."/>
            <person name="Dedysh S.N."/>
        </authorList>
    </citation>
    <scope>NUCLEOTIDE SEQUENCE</scope>
    <source>
        <strain evidence="1">SP2T</strain>
    </source>
</reference>
<dbReference type="EMBL" id="CP074694">
    <property type="protein sequence ID" value="QVL34954.1"/>
    <property type="molecule type" value="Genomic_DNA"/>
</dbReference>
<dbReference type="Proteomes" id="UP000676194">
    <property type="component" value="Chromosome"/>
</dbReference>
<sequence>MAQLQALLAEDPKDSFLRYGLALEYSSSGDDVTAANKLKELLAEDEYVPGFLMAGQILHRLDRDAEAVELLRKGIEAARRQGNAHAAGEMEGLLVTLE</sequence>
<dbReference type="KEGG" id="tsph:KIH39_18805"/>
<proteinExistence type="predicted"/>
<dbReference type="InterPro" id="IPR011990">
    <property type="entry name" value="TPR-like_helical_dom_sf"/>
</dbReference>
<keyword evidence="2" id="KW-1185">Reference proteome</keyword>
<accession>A0A8E6EVH2</accession>
<dbReference type="SUPFAM" id="SSF48452">
    <property type="entry name" value="TPR-like"/>
    <property type="match status" value="1"/>
</dbReference>
<name>A0A8E6EVH2_9BACT</name>
<organism evidence="1 2">
    <name type="scientific">Telmatocola sphagniphila</name>
    <dbReference type="NCBI Taxonomy" id="1123043"/>
    <lineage>
        <taxon>Bacteria</taxon>
        <taxon>Pseudomonadati</taxon>
        <taxon>Planctomycetota</taxon>
        <taxon>Planctomycetia</taxon>
        <taxon>Gemmatales</taxon>
        <taxon>Gemmataceae</taxon>
    </lineage>
</organism>
<protein>
    <recommendedName>
        <fullName evidence="3">Tetratricopeptide repeat protein</fullName>
    </recommendedName>
</protein>
<evidence type="ECO:0008006" key="3">
    <source>
        <dbReference type="Google" id="ProtNLM"/>
    </source>
</evidence>
<dbReference type="AlphaFoldDB" id="A0A8E6EVH2"/>
<evidence type="ECO:0000313" key="2">
    <source>
        <dbReference type="Proteomes" id="UP000676194"/>
    </source>
</evidence>
<dbReference type="Gene3D" id="1.25.40.10">
    <property type="entry name" value="Tetratricopeptide repeat domain"/>
    <property type="match status" value="1"/>
</dbReference>
<gene>
    <name evidence="1" type="ORF">KIH39_18805</name>
</gene>